<evidence type="ECO:0000313" key="2">
    <source>
        <dbReference type="Proteomes" id="UP000292209"/>
    </source>
</evidence>
<dbReference type="Gene3D" id="3.30.1360.180">
    <property type="match status" value="1"/>
</dbReference>
<organism evidence="1 2">
    <name type="scientific">Cecembia calidifontis</name>
    <dbReference type="NCBI Taxonomy" id="1187080"/>
    <lineage>
        <taxon>Bacteria</taxon>
        <taxon>Pseudomonadati</taxon>
        <taxon>Bacteroidota</taxon>
        <taxon>Cytophagia</taxon>
        <taxon>Cytophagales</taxon>
        <taxon>Cyclobacteriaceae</taxon>
        <taxon>Cecembia</taxon>
    </lineage>
</organism>
<proteinExistence type="predicted"/>
<gene>
    <name evidence="1" type="ORF">BC751_4348</name>
</gene>
<sequence length="434" mass="49902">MWPKESKNTFASIPLSSEMKSHQYFPLLLLIFLALTFTSKAQEKEQYVILISLDGYRYDYTERFQPENLNRFIKGGTAAEAMIPSFPSKTFPNHYTIATGMKPENHGLVDNAFYDPYKDQVYVINNREIVQDGYWYGGTPLWVLAEQQGLTTASYFFVGTEAPVKGIQPTYFYNYDGNIPNLTRISKVFEWLILPEEERPRLITLYFSDMDDIGHRYGPDNNEQLSIRLHRLDRELGALFEGLKSFDLDINVFIVSDHGMTNVPKVNLLNLNHITDGIDAKVINNGASAHLYLNNPLEIEEVYLKLNSKEGPFKTVKVREREYYKNIETYRHRMGDLLILPDLGFYLATTVGMVGYQNRSALFKTEVFGEHGYSPEYRDMHGIFYANGPRIKEGLKIPTFQNIHVYPVICEILGLKIPEGIDGELEVLKPILKN</sequence>
<keyword evidence="2" id="KW-1185">Reference proteome</keyword>
<dbReference type="EMBL" id="SGXG01000001">
    <property type="protein sequence ID" value="RZS98682.1"/>
    <property type="molecule type" value="Genomic_DNA"/>
</dbReference>
<dbReference type="Gene3D" id="3.40.720.10">
    <property type="entry name" value="Alkaline Phosphatase, subunit A"/>
    <property type="match status" value="1"/>
</dbReference>
<comment type="caution">
    <text evidence="1">The sequence shown here is derived from an EMBL/GenBank/DDBJ whole genome shotgun (WGS) entry which is preliminary data.</text>
</comment>
<dbReference type="AlphaFoldDB" id="A0A4Q7PIE5"/>
<dbReference type="PANTHER" id="PTHR10151:SF120">
    <property type="entry name" value="BIS(5'-ADENOSYL)-TRIPHOSPHATASE"/>
    <property type="match status" value="1"/>
</dbReference>
<dbReference type="InterPro" id="IPR002591">
    <property type="entry name" value="Phosphodiest/P_Trfase"/>
</dbReference>
<name>A0A4Q7PIE5_9BACT</name>
<dbReference type="Pfam" id="PF01663">
    <property type="entry name" value="Phosphodiest"/>
    <property type="match status" value="1"/>
</dbReference>
<protein>
    <submittedName>
        <fullName evidence="1">Putative AlkP superfamily pyrophosphatase or phosphodiesterase</fullName>
    </submittedName>
</protein>
<dbReference type="InterPro" id="IPR017850">
    <property type="entry name" value="Alkaline_phosphatase_core_sf"/>
</dbReference>
<dbReference type="Proteomes" id="UP000292209">
    <property type="component" value="Unassembled WGS sequence"/>
</dbReference>
<evidence type="ECO:0000313" key="1">
    <source>
        <dbReference type="EMBL" id="RZS98682.1"/>
    </source>
</evidence>
<dbReference type="GO" id="GO:0016787">
    <property type="term" value="F:hydrolase activity"/>
    <property type="evidence" value="ECO:0007669"/>
    <property type="project" value="UniProtKB-ARBA"/>
</dbReference>
<accession>A0A4Q7PIE5</accession>
<dbReference type="PANTHER" id="PTHR10151">
    <property type="entry name" value="ECTONUCLEOTIDE PYROPHOSPHATASE/PHOSPHODIESTERASE"/>
    <property type="match status" value="1"/>
</dbReference>
<dbReference type="CDD" id="cd16018">
    <property type="entry name" value="Enpp"/>
    <property type="match status" value="1"/>
</dbReference>
<reference evidence="1 2" key="1">
    <citation type="submission" date="2019-02" db="EMBL/GenBank/DDBJ databases">
        <title>Genomic Encyclopedia of Archaeal and Bacterial Type Strains, Phase II (KMG-II): from individual species to whole genera.</title>
        <authorList>
            <person name="Goeker M."/>
        </authorList>
    </citation>
    <scope>NUCLEOTIDE SEQUENCE [LARGE SCALE GENOMIC DNA]</scope>
    <source>
        <strain evidence="1 2">DSM 21411</strain>
    </source>
</reference>
<dbReference type="SUPFAM" id="SSF53649">
    <property type="entry name" value="Alkaline phosphatase-like"/>
    <property type="match status" value="1"/>
</dbReference>